<comment type="caution">
    <text evidence="3">The sequence shown here is derived from an EMBL/GenBank/DDBJ whole genome shotgun (WGS) entry which is preliminary data.</text>
</comment>
<gene>
    <name evidence="3" type="ORF">DFH07DRAFT_573529</name>
</gene>
<dbReference type="Pfam" id="PF17667">
    <property type="entry name" value="Pkinase_fungal"/>
    <property type="match status" value="2"/>
</dbReference>
<dbReference type="PANTHER" id="PTHR38248:SF2">
    <property type="entry name" value="FUNK1 11"/>
    <property type="match status" value="1"/>
</dbReference>
<dbReference type="PROSITE" id="PS00109">
    <property type="entry name" value="PROTEIN_KINASE_TYR"/>
    <property type="match status" value="1"/>
</dbReference>
<dbReference type="EMBL" id="JARJLG010000092">
    <property type="protein sequence ID" value="KAJ7747916.1"/>
    <property type="molecule type" value="Genomic_DNA"/>
</dbReference>
<evidence type="ECO:0000313" key="3">
    <source>
        <dbReference type="EMBL" id="KAJ7747916.1"/>
    </source>
</evidence>
<keyword evidence="4" id="KW-1185">Reference proteome</keyword>
<feature type="domain" description="Fungal-type protein kinase" evidence="2">
    <location>
        <begin position="128"/>
        <end position="310"/>
    </location>
</feature>
<organism evidence="3 4">
    <name type="scientific">Mycena maculata</name>
    <dbReference type="NCBI Taxonomy" id="230809"/>
    <lineage>
        <taxon>Eukaryota</taxon>
        <taxon>Fungi</taxon>
        <taxon>Dikarya</taxon>
        <taxon>Basidiomycota</taxon>
        <taxon>Agaricomycotina</taxon>
        <taxon>Agaricomycetes</taxon>
        <taxon>Agaricomycetidae</taxon>
        <taxon>Agaricales</taxon>
        <taxon>Marasmiineae</taxon>
        <taxon>Mycenaceae</taxon>
        <taxon>Mycena</taxon>
    </lineage>
</organism>
<feature type="compositionally biased region" description="Basic residues" evidence="1">
    <location>
        <begin position="682"/>
        <end position="695"/>
    </location>
</feature>
<evidence type="ECO:0000256" key="1">
    <source>
        <dbReference type="SAM" id="MobiDB-lite"/>
    </source>
</evidence>
<feature type="region of interest" description="Disordered" evidence="1">
    <location>
        <begin position="625"/>
        <end position="695"/>
    </location>
</feature>
<feature type="compositionally biased region" description="Polar residues" evidence="1">
    <location>
        <begin position="655"/>
        <end position="669"/>
    </location>
</feature>
<dbReference type="InterPro" id="IPR011009">
    <property type="entry name" value="Kinase-like_dom_sf"/>
</dbReference>
<feature type="domain" description="Fungal-type protein kinase" evidence="2">
    <location>
        <begin position="367"/>
        <end position="510"/>
    </location>
</feature>
<reference evidence="3" key="1">
    <citation type="submission" date="2023-03" db="EMBL/GenBank/DDBJ databases">
        <title>Massive genome expansion in bonnet fungi (Mycena s.s.) driven by repeated elements and novel gene families across ecological guilds.</title>
        <authorList>
            <consortium name="Lawrence Berkeley National Laboratory"/>
            <person name="Harder C.B."/>
            <person name="Miyauchi S."/>
            <person name="Viragh M."/>
            <person name="Kuo A."/>
            <person name="Thoen E."/>
            <person name="Andreopoulos B."/>
            <person name="Lu D."/>
            <person name="Skrede I."/>
            <person name="Drula E."/>
            <person name="Henrissat B."/>
            <person name="Morin E."/>
            <person name="Kohler A."/>
            <person name="Barry K."/>
            <person name="LaButti K."/>
            <person name="Morin E."/>
            <person name="Salamov A."/>
            <person name="Lipzen A."/>
            <person name="Mereny Z."/>
            <person name="Hegedus B."/>
            <person name="Baldrian P."/>
            <person name="Stursova M."/>
            <person name="Weitz H."/>
            <person name="Taylor A."/>
            <person name="Grigoriev I.V."/>
            <person name="Nagy L.G."/>
            <person name="Martin F."/>
            <person name="Kauserud H."/>
        </authorList>
    </citation>
    <scope>NUCLEOTIDE SEQUENCE</scope>
    <source>
        <strain evidence="3">CBHHK188m</strain>
    </source>
</reference>
<dbReference type="PANTHER" id="PTHR38248">
    <property type="entry name" value="FUNK1 6"/>
    <property type="match status" value="1"/>
</dbReference>
<dbReference type="Proteomes" id="UP001215280">
    <property type="component" value="Unassembled WGS sequence"/>
</dbReference>
<dbReference type="Gene3D" id="1.10.510.10">
    <property type="entry name" value="Transferase(Phosphotransferase) domain 1"/>
    <property type="match status" value="1"/>
</dbReference>
<protein>
    <recommendedName>
        <fullName evidence="2">Fungal-type protein kinase domain-containing protein</fullName>
    </recommendedName>
</protein>
<accession>A0AAD7IRA1</accession>
<dbReference type="AlphaFoldDB" id="A0AAD7IRA1"/>
<dbReference type="SUPFAM" id="SSF56112">
    <property type="entry name" value="Protein kinase-like (PK-like)"/>
    <property type="match status" value="1"/>
</dbReference>
<sequence length="695" mass="77793">MPGGPRTNKRSRPSNPDVFISGVPQIPLETFFSSLLHPVSSGVCSEVRARLMKQNRLVQGSWTESNRDSTPRNSLKALETIFDAVVGAATDVFAGSLGTVQTEFILSSCDPNSNTFEYLPHAQFQLMSHNADDGHPWLSTAIPWRSDEDAYDPKSNHENIIWNCHDVLREDPRRRFIFGITLDATEMRLWFFSRTHHVVSESVDFAKEPDSLIRLFLIIAFAMPEHLGYDATMSYFVDDSKTVQFRLSLNDVVYVTKRLLSDNRSNVICGRATRVWEAYREDDPDRTSVVIKDLWTSIDVVQEGVQLLELHERLRALGDPGTPRPPGDYFLTVLAHGFVKTTDGIDDHTVDVMMRAGTFPVDSANHSPRKHYRIVFKEVGVALDRLLSLSETFQALADATRALSLLHRLGFVHRDVSAGNILLVDGVGKLSDLEFIESFGKLVFHAGLPGIGTPEYTSVEVAFDCYLWMPSPATMPVIEKPAGDAEDTMPPFRFNPLHDLESTLWIAFWALSYHRRNDDVHARVLDKYFHERPSDQGIDIISRMMAMKAGFPRPPIGDSSTLVTDLLNLLRRLLLDQYIAFEQDFDARFALLHTPALATPLDIARLFVDRYEMARAFCGATCPSATEKPNIDQESSHPIPSSISPDRRPKKLGSATKNSVTSGNTSTLPSGGHKVRSSGMHAARRSSRLAARKKT</sequence>
<dbReference type="GO" id="GO:0004672">
    <property type="term" value="F:protein kinase activity"/>
    <property type="evidence" value="ECO:0007669"/>
    <property type="project" value="InterPro"/>
</dbReference>
<dbReference type="InterPro" id="IPR040976">
    <property type="entry name" value="Pkinase_fungal"/>
</dbReference>
<evidence type="ECO:0000259" key="2">
    <source>
        <dbReference type="Pfam" id="PF17667"/>
    </source>
</evidence>
<proteinExistence type="predicted"/>
<dbReference type="InterPro" id="IPR008266">
    <property type="entry name" value="Tyr_kinase_AS"/>
</dbReference>
<evidence type="ECO:0000313" key="4">
    <source>
        <dbReference type="Proteomes" id="UP001215280"/>
    </source>
</evidence>
<name>A0AAD7IRA1_9AGAR</name>